<comment type="subcellular location">
    <subcellularLocation>
        <location evidence="1">Membrane</location>
        <topology evidence="1">Multi-pass membrane protein</topology>
    </subcellularLocation>
</comment>
<dbReference type="EMBL" id="JBBXMP010000144">
    <property type="protein sequence ID" value="KAL0061216.1"/>
    <property type="molecule type" value="Genomic_DNA"/>
</dbReference>
<reference evidence="9 10" key="1">
    <citation type="submission" date="2024-05" db="EMBL/GenBank/DDBJ databases">
        <title>A draft genome resource for the thread blight pathogen Marasmius tenuissimus strain MS-2.</title>
        <authorList>
            <person name="Yulfo-Soto G.E."/>
            <person name="Baruah I.K."/>
            <person name="Amoako-Attah I."/>
            <person name="Bukari Y."/>
            <person name="Meinhardt L.W."/>
            <person name="Bailey B.A."/>
            <person name="Cohen S.P."/>
        </authorList>
    </citation>
    <scope>NUCLEOTIDE SEQUENCE [LARGE SCALE GENOMIC DNA]</scope>
    <source>
        <strain evidence="9 10">MS-2</strain>
    </source>
</reference>
<dbReference type="InterPro" id="IPR011701">
    <property type="entry name" value="MFS"/>
</dbReference>
<feature type="transmembrane region" description="Helical" evidence="7">
    <location>
        <begin position="205"/>
        <end position="226"/>
    </location>
</feature>
<proteinExistence type="predicted"/>
<organism evidence="9 10">
    <name type="scientific">Marasmius tenuissimus</name>
    <dbReference type="NCBI Taxonomy" id="585030"/>
    <lineage>
        <taxon>Eukaryota</taxon>
        <taxon>Fungi</taxon>
        <taxon>Dikarya</taxon>
        <taxon>Basidiomycota</taxon>
        <taxon>Agaricomycotina</taxon>
        <taxon>Agaricomycetes</taxon>
        <taxon>Agaricomycetidae</taxon>
        <taxon>Agaricales</taxon>
        <taxon>Marasmiineae</taxon>
        <taxon>Marasmiaceae</taxon>
        <taxon>Marasmius</taxon>
    </lineage>
</organism>
<dbReference type="Gene3D" id="1.20.1250.20">
    <property type="entry name" value="MFS general substrate transporter like domains"/>
    <property type="match status" value="1"/>
</dbReference>
<feature type="transmembrane region" description="Helical" evidence="7">
    <location>
        <begin position="43"/>
        <end position="61"/>
    </location>
</feature>
<evidence type="ECO:0000256" key="3">
    <source>
        <dbReference type="ARBA" id="ARBA00022692"/>
    </source>
</evidence>
<feature type="transmembrane region" description="Helical" evidence="7">
    <location>
        <begin position="82"/>
        <end position="99"/>
    </location>
</feature>
<sequence length="292" mass="32556">MSETTSAKGSVHKRRETSSLGSDNDEVLVNPTLERTVWRKLDLFVLPTVAMFYFLSFLDRTNIANARVAGLQTDLKMSNKEYSIALTVTYIPYILAELPSNLVLKAVGPNLLLPTMLTLWGVVTTLQGVVKTYSGLLAARFFLGLLEGGVFPGLVLYLSYFYPRYKMNLRVSAFFAAASLSGAFSGILAYGIIKMHGIGGRPGWSWIFILEGLFTVVFGAMSFFILPRSVDRARFLTHEEKRYVNAKLQEDSAHAEEKAFSWEEVVEAFKLPQLWMAGFVLFLSGVVLYSLA</sequence>
<feature type="transmembrane region" description="Helical" evidence="7">
    <location>
        <begin position="274"/>
        <end position="291"/>
    </location>
</feature>
<keyword evidence="3 7" id="KW-0812">Transmembrane</keyword>
<dbReference type="PANTHER" id="PTHR43791:SF85">
    <property type="entry name" value="TRANSPORTER, PUTATIVE (AFU_ORTHOLOGUE AFUA_6G00710)-RELATED"/>
    <property type="match status" value="1"/>
</dbReference>
<accession>A0ABR2ZJP0</accession>
<dbReference type="PROSITE" id="PS50850">
    <property type="entry name" value="MFS"/>
    <property type="match status" value="1"/>
</dbReference>
<gene>
    <name evidence="9" type="ORF">AAF712_011975</name>
</gene>
<feature type="transmembrane region" description="Helical" evidence="7">
    <location>
        <begin position="174"/>
        <end position="193"/>
    </location>
</feature>
<dbReference type="PANTHER" id="PTHR43791">
    <property type="entry name" value="PERMEASE-RELATED"/>
    <property type="match status" value="1"/>
</dbReference>
<evidence type="ECO:0000256" key="6">
    <source>
        <dbReference type="SAM" id="MobiDB-lite"/>
    </source>
</evidence>
<dbReference type="Proteomes" id="UP001437256">
    <property type="component" value="Unassembled WGS sequence"/>
</dbReference>
<feature type="domain" description="Major facilitator superfamily (MFS) profile" evidence="8">
    <location>
        <begin position="45"/>
        <end position="292"/>
    </location>
</feature>
<dbReference type="InterPro" id="IPR020846">
    <property type="entry name" value="MFS_dom"/>
</dbReference>
<evidence type="ECO:0000313" key="10">
    <source>
        <dbReference type="Proteomes" id="UP001437256"/>
    </source>
</evidence>
<dbReference type="InterPro" id="IPR036259">
    <property type="entry name" value="MFS_trans_sf"/>
</dbReference>
<evidence type="ECO:0000259" key="8">
    <source>
        <dbReference type="PROSITE" id="PS50850"/>
    </source>
</evidence>
<keyword evidence="4 7" id="KW-1133">Transmembrane helix</keyword>
<evidence type="ECO:0000256" key="5">
    <source>
        <dbReference type="ARBA" id="ARBA00023136"/>
    </source>
</evidence>
<feature type="transmembrane region" description="Helical" evidence="7">
    <location>
        <begin position="142"/>
        <end position="162"/>
    </location>
</feature>
<protein>
    <recommendedName>
        <fullName evidence="8">Major facilitator superfamily (MFS) profile domain-containing protein</fullName>
    </recommendedName>
</protein>
<keyword evidence="5 7" id="KW-0472">Membrane</keyword>
<dbReference type="SUPFAM" id="SSF103473">
    <property type="entry name" value="MFS general substrate transporter"/>
    <property type="match status" value="1"/>
</dbReference>
<name>A0ABR2ZJP0_9AGAR</name>
<feature type="region of interest" description="Disordered" evidence="6">
    <location>
        <begin position="1"/>
        <end position="25"/>
    </location>
</feature>
<evidence type="ECO:0000313" key="9">
    <source>
        <dbReference type="EMBL" id="KAL0061216.1"/>
    </source>
</evidence>
<evidence type="ECO:0000256" key="7">
    <source>
        <dbReference type="SAM" id="Phobius"/>
    </source>
</evidence>
<comment type="caution">
    <text evidence="9">The sequence shown here is derived from an EMBL/GenBank/DDBJ whole genome shotgun (WGS) entry which is preliminary data.</text>
</comment>
<evidence type="ECO:0000256" key="2">
    <source>
        <dbReference type="ARBA" id="ARBA00022448"/>
    </source>
</evidence>
<dbReference type="Pfam" id="PF07690">
    <property type="entry name" value="MFS_1"/>
    <property type="match status" value="1"/>
</dbReference>
<keyword evidence="2" id="KW-0813">Transport</keyword>
<keyword evidence="10" id="KW-1185">Reference proteome</keyword>
<evidence type="ECO:0000256" key="1">
    <source>
        <dbReference type="ARBA" id="ARBA00004141"/>
    </source>
</evidence>
<evidence type="ECO:0000256" key="4">
    <source>
        <dbReference type="ARBA" id="ARBA00022989"/>
    </source>
</evidence>